<dbReference type="OrthoDB" id="6614653at2759"/>
<dbReference type="AlphaFoldDB" id="A0A6A4X6A4"/>
<feature type="domain" description="DUF985" evidence="3">
    <location>
        <begin position="69"/>
        <end position="180"/>
    </location>
</feature>
<evidence type="ECO:0000313" key="5">
    <source>
        <dbReference type="Proteomes" id="UP000440578"/>
    </source>
</evidence>
<dbReference type="InterPro" id="IPR039935">
    <property type="entry name" value="YML079W-like"/>
</dbReference>
<gene>
    <name evidence="4" type="ORF">FJT64_000084</name>
</gene>
<dbReference type="InterPro" id="IPR011051">
    <property type="entry name" value="RmlC_Cupin_sf"/>
</dbReference>
<feature type="compositionally biased region" description="Basic residues" evidence="1">
    <location>
        <begin position="232"/>
        <end position="241"/>
    </location>
</feature>
<accession>A0A6A4X6A4</accession>
<dbReference type="PANTHER" id="PTHR33387">
    <property type="entry name" value="RMLC-LIKE JELLY ROLL FOLD PROTEIN"/>
    <property type="match status" value="1"/>
</dbReference>
<dbReference type="Gene3D" id="2.60.120.10">
    <property type="entry name" value="Jelly Rolls"/>
    <property type="match status" value="1"/>
</dbReference>
<evidence type="ECO:0000313" key="4">
    <source>
        <dbReference type="EMBL" id="KAF0314725.1"/>
    </source>
</evidence>
<feature type="signal peptide" evidence="2">
    <location>
        <begin position="1"/>
        <end position="15"/>
    </location>
</feature>
<keyword evidence="5" id="KW-1185">Reference proteome</keyword>
<sequence>MKLVVLLVALSLVSAEQKAATPLQISVALGHLYRRFLHAVSPRQLELQDALDMHYSDGMMAGPPHQASVQGTFEGQERPVYSYITSLANPGQKGVADDGPWVKQDACDIVIAYHYGGPMKVHMITSGGLHKEVIIGNPLHEKKAKVVAVVPKKAYFNVESLSEEKANFHSYISVPAWDQTTSTHFTNQDMKTKFPQLGQMFDDLEKPGVHHEHGHAEHHGDSDHDEHAHHDGHGHRSHHRH</sequence>
<organism evidence="4 5">
    <name type="scientific">Amphibalanus amphitrite</name>
    <name type="common">Striped barnacle</name>
    <name type="synonym">Balanus amphitrite</name>
    <dbReference type="NCBI Taxonomy" id="1232801"/>
    <lineage>
        <taxon>Eukaryota</taxon>
        <taxon>Metazoa</taxon>
        <taxon>Ecdysozoa</taxon>
        <taxon>Arthropoda</taxon>
        <taxon>Crustacea</taxon>
        <taxon>Multicrustacea</taxon>
        <taxon>Cirripedia</taxon>
        <taxon>Thoracica</taxon>
        <taxon>Thoracicalcarea</taxon>
        <taxon>Balanomorpha</taxon>
        <taxon>Balanoidea</taxon>
        <taxon>Balanidae</taxon>
        <taxon>Amphibalaninae</taxon>
        <taxon>Amphibalanus</taxon>
    </lineage>
</organism>
<dbReference type="InterPro" id="IPR014710">
    <property type="entry name" value="RmlC-like_jellyroll"/>
</dbReference>
<name>A0A6A4X6A4_AMPAM</name>
<evidence type="ECO:0000259" key="3">
    <source>
        <dbReference type="Pfam" id="PF06172"/>
    </source>
</evidence>
<dbReference type="SUPFAM" id="SSF51182">
    <property type="entry name" value="RmlC-like cupins"/>
    <property type="match status" value="1"/>
</dbReference>
<dbReference type="Proteomes" id="UP000440578">
    <property type="component" value="Unassembled WGS sequence"/>
</dbReference>
<proteinExistence type="predicted"/>
<feature type="region of interest" description="Disordered" evidence="1">
    <location>
        <begin position="205"/>
        <end position="241"/>
    </location>
</feature>
<dbReference type="Pfam" id="PF06172">
    <property type="entry name" value="Cupin_5"/>
    <property type="match status" value="1"/>
</dbReference>
<dbReference type="PANTHER" id="PTHR33387:SF3">
    <property type="entry name" value="DUF985 DOMAIN-CONTAINING PROTEIN"/>
    <property type="match status" value="1"/>
</dbReference>
<dbReference type="EMBL" id="VIIS01000002">
    <property type="protein sequence ID" value="KAF0314725.1"/>
    <property type="molecule type" value="Genomic_DNA"/>
</dbReference>
<protein>
    <recommendedName>
        <fullName evidence="3">DUF985 domain-containing protein</fullName>
    </recommendedName>
</protein>
<feature type="chain" id="PRO_5025348795" description="DUF985 domain-containing protein" evidence="2">
    <location>
        <begin position="16"/>
        <end position="241"/>
    </location>
</feature>
<evidence type="ECO:0000256" key="1">
    <source>
        <dbReference type="SAM" id="MobiDB-lite"/>
    </source>
</evidence>
<evidence type="ECO:0000256" key="2">
    <source>
        <dbReference type="SAM" id="SignalP"/>
    </source>
</evidence>
<comment type="caution">
    <text evidence="4">The sequence shown here is derived from an EMBL/GenBank/DDBJ whole genome shotgun (WGS) entry which is preliminary data.</text>
</comment>
<keyword evidence="2" id="KW-0732">Signal</keyword>
<reference evidence="4 5" key="1">
    <citation type="submission" date="2019-07" db="EMBL/GenBank/DDBJ databases">
        <title>Draft genome assembly of a fouling barnacle, Amphibalanus amphitrite (Darwin, 1854): The first reference genome for Thecostraca.</title>
        <authorList>
            <person name="Kim W."/>
        </authorList>
    </citation>
    <scope>NUCLEOTIDE SEQUENCE [LARGE SCALE GENOMIC DNA]</scope>
    <source>
        <strain evidence="4">SNU_AA5</strain>
        <tissue evidence="4">Soma without cirri and trophi</tissue>
    </source>
</reference>
<feature type="compositionally biased region" description="Basic and acidic residues" evidence="1">
    <location>
        <begin position="205"/>
        <end position="231"/>
    </location>
</feature>
<dbReference type="InterPro" id="IPR009327">
    <property type="entry name" value="Cupin_DUF985"/>
</dbReference>